<accession>A0A843VS33</accession>
<evidence type="ECO:0000256" key="1">
    <source>
        <dbReference type="SAM" id="SignalP"/>
    </source>
</evidence>
<evidence type="ECO:0000313" key="2">
    <source>
        <dbReference type="EMBL" id="MQL94049.1"/>
    </source>
</evidence>
<feature type="non-terminal residue" evidence="2">
    <location>
        <position position="1"/>
    </location>
</feature>
<keyword evidence="3" id="KW-1185">Reference proteome</keyword>
<comment type="caution">
    <text evidence="2">The sequence shown here is derived from an EMBL/GenBank/DDBJ whole genome shotgun (WGS) entry which is preliminary data.</text>
</comment>
<dbReference type="AlphaFoldDB" id="A0A843VS33"/>
<organism evidence="2 3">
    <name type="scientific">Colocasia esculenta</name>
    <name type="common">Wild taro</name>
    <name type="synonym">Arum esculentum</name>
    <dbReference type="NCBI Taxonomy" id="4460"/>
    <lineage>
        <taxon>Eukaryota</taxon>
        <taxon>Viridiplantae</taxon>
        <taxon>Streptophyta</taxon>
        <taxon>Embryophyta</taxon>
        <taxon>Tracheophyta</taxon>
        <taxon>Spermatophyta</taxon>
        <taxon>Magnoliopsida</taxon>
        <taxon>Liliopsida</taxon>
        <taxon>Araceae</taxon>
        <taxon>Aroideae</taxon>
        <taxon>Colocasieae</taxon>
        <taxon>Colocasia</taxon>
    </lineage>
</organism>
<feature type="chain" id="PRO_5032449300" evidence="1">
    <location>
        <begin position="18"/>
        <end position="223"/>
    </location>
</feature>
<proteinExistence type="predicted"/>
<dbReference type="EMBL" id="NMUH01001625">
    <property type="protein sequence ID" value="MQL94049.1"/>
    <property type="molecule type" value="Genomic_DNA"/>
</dbReference>
<keyword evidence="1" id="KW-0732">Signal</keyword>
<sequence length="223" mass="23971">MVLVVVFWWVFPERCLGGSGGERLLGLWVEVLPKLPCVSQLRWWNFMCLHGREVGFISRALWALPDGGLVALSVVRQALVVASVWVSPLALGSECVRFGSVEVDAFFLWLRSRWVSWSDHEDDLGKIYVAMELPVATVIQVPTTRRAGVLERLSGCRGIQVGRILVAVGAAVALRVLPPSLSPAVEHGGAAGGSCGVGAASWEREGGGHCVVKAPLWVGSSFS</sequence>
<evidence type="ECO:0000313" key="3">
    <source>
        <dbReference type="Proteomes" id="UP000652761"/>
    </source>
</evidence>
<reference evidence="2" key="1">
    <citation type="submission" date="2017-07" db="EMBL/GenBank/DDBJ databases">
        <title>Taro Niue Genome Assembly and Annotation.</title>
        <authorList>
            <person name="Atibalentja N."/>
            <person name="Keating K."/>
            <person name="Fields C.J."/>
        </authorList>
    </citation>
    <scope>NUCLEOTIDE SEQUENCE</scope>
    <source>
        <strain evidence="2">Niue_2</strain>
        <tissue evidence="2">Leaf</tissue>
    </source>
</reference>
<name>A0A843VS33_COLES</name>
<dbReference type="Proteomes" id="UP000652761">
    <property type="component" value="Unassembled WGS sequence"/>
</dbReference>
<gene>
    <name evidence="2" type="ORF">Taro_026698</name>
</gene>
<feature type="signal peptide" evidence="1">
    <location>
        <begin position="1"/>
        <end position="17"/>
    </location>
</feature>
<protein>
    <submittedName>
        <fullName evidence="2">Uncharacterized protein</fullName>
    </submittedName>
</protein>